<dbReference type="PANTHER" id="PTHR43045:SF1">
    <property type="entry name" value="SHIKIMATE TRANSPORTER"/>
    <property type="match status" value="1"/>
</dbReference>
<evidence type="ECO:0000256" key="2">
    <source>
        <dbReference type="ARBA" id="ARBA00022448"/>
    </source>
</evidence>
<dbReference type="Proteomes" id="UP001237595">
    <property type="component" value="Unassembled WGS sequence"/>
</dbReference>
<dbReference type="PANTHER" id="PTHR43045">
    <property type="entry name" value="SHIKIMATE TRANSPORTER"/>
    <property type="match status" value="1"/>
</dbReference>
<dbReference type="PROSITE" id="PS00216">
    <property type="entry name" value="SUGAR_TRANSPORT_1"/>
    <property type="match status" value="1"/>
</dbReference>
<dbReference type="InterPro" id="IPR005828">
    <property type="entry name" value="MFS_sugar_transport-like"/>
</dbReference>
<dbReference type="InterPro" id="IPR011701">
    <property type="entry name" value="MFS"/>
</dbReference>
<dbReference type="RefSeq" id="WP_281459139.1">
    <property type="nucleotide sequence ID" value="NZ_JASAOF010000041.1"/>
</dbReference>
<dbReference type="Gene3D" id="1.20.1250.20">
    <property type="entry name" value="MFS general substrate transporter like domains"/>
    <property type="match status" value="2"/>
</dbReference>
<evidence type="ECO:0000256" key="3">
    <source>
        <dbReference type="ARBA" id="ARBA00022475"/>
    </source>
</evidence>
<feature type="domain" description="Major facilitator superfamily (MFS) profile" evidence="8">
    <location>
        <begin position="1"/>
        <end position="419"/>
    </location>
</feature>
<reference evidence="9 10" key="1">
    <citation type="submission" date="2023-04" db="EMBL/GenBank/DDBJ databases">
        <title>Draft genome sequence of Saccharopolyspora sp. TS4A08 isolated from sweet potato rhizospheric soil.</title>
        <authorList>
            <person name="Suksaard P."/>
            <person name="Duangmal K."/>
        </authorList>
    </citation>
    <scope>NUCLEOTIDE SEQUENCE [LARGE SCALE GENOMIC DNA]</scope>
    <source>
        <strain evidence="9 10">TS4A08</strain>
    </source>
</reference>
<feature type="transmembrane region" description="Helical" evidence="7">
    <location>
        <begin position="299"/>
        <end position="317"/>
    </location>
</feature>
<protein>
    <submittedName>
        <fullName evidence="9">MFS transporter</fullName>
    </submittedName>
</protein>
<keyword evidence="10" id="KW-1185">Reference proteome</keyword>
<feature type="transmembrane region" description="Helical" evidence="7">
    <location>
        <begin position="364"/>
        <end position="384"/>
    </location>
</feature>
<name>A0ABT6PYF4_9PSEU</name>
<gene>
    <name evidence="9" type="ORF">QFW96_30070</name>
</gene>
<dbReference type="InterPro" id="IPR005829">
    <property type="entry name" value="Sugar_transporter_CS"/>
</dbReference>
<feature type="transmembrane region" description="Helical" evidence="7">
    <location>
        <begin position="74"/>
        <end position="92"/>
    </location>
</feature>
<evidence type="ECO:0000256" key="4">
    <source>
        <dbReference type="ARBA" id="ARBA00022692"/>
    </source>
</evidence>
<dbReference type="PROSITE" id="PS50850">
    <property type="entry name" value="MFS"/>
    <property type="match status" value="1"/>
</dbReference>
<keyword evidence="6 7" id="KW-0472">Membrane</keyword>
<sequence>MLAATIATQSIEFYDFMIYGMAASLVFNKQFFPAINPVAGVLASFATFAVGFAARPLGAVVFGHIGDKYGRKPALLGSAVAMAVSTTLIGLLPTYSMIGAAAALLLVIFRIGQGIAVGGVWGGATLLAIEYAPAKRRGLFAAIPQIGTFAGLIAGIGVFMVITKVVSPEQFLGWAWRLPFLLTVVMFPVIFYVHRYIEDSPEFHEVEKTMAARSEERARDSSVIQVLRRPKYMLTVAFIFIPATVVFYMSSTGMIDYGVRDLGIAKPTMLAAVMLSVVGAAVSTLASGWLSDIVGRRPVYMGGVILAGIWSFAMFPLMDTKDFGLIVLALGVAQVALGAMFGPGITLFAEMFPPKIRYSGASMGYQLANILGGGLAPFIMVLLLESTHTTASASAYVAAVCAISLIPLSLAGRLQAQSREQEPVEQTG</sequence>
<evidence type="ECO:0000256" key="7">
    <source>
        <dbReference type="SAM" id="Phobius"/>
    </source>
</evidence>
<feature type="transmembrane region" description="Helical" evidence="7">
    <location>
        <begin position="174"/>
        <end position="193"/>
    </location>
</feature>
<dbReference type="Pfam" id="PF07690">
    <property type="entry name" value="MFS_1"/>
    <property type="match status" value="1"/>
</dbReference>
<organism evidence="9 10">
    <name type="scientific">Saccharopolyspora ipomoeae</name>
    <dbReference type="NCBI Taxonomy" id="3042027"/>
    <lineage>
        <taxon>Bacteria</taxon>
        <taxon>Bacillati</taxon>
        <taxon>Actinomycetota</taxon>
        <taxon>Actinomycetes</taxon>
        <taxon>Pseudonocardiales</taxon>
        <taxon>Pseudonocardiaceae</taxon>
        <taxon>Saccharopolyspora</taxon>
    </lineage>
</organism>
<feature type="transmembrane region" description="Helical" evidence="7">
    <location>
        <begin position="390"/>
        <end position="411"/>
    </location>
</feature>
<comment type="caution">
    <text evidence="9">The sequence shown here is derived from an EMBL/GenBank/DDBJ whole genome shotgun (WGS) entry which is preliminary data.</text>
</comment>
<feature type="transmembrane region" description="Helical" evidence="7">
    <location>
        <begin position="38"/>
        <end position="62"/>
    </location>
</feature>
<keyword evidence="2" id="KW-0813">Transport</keyword>
<evidence type="ECO:0000256" key="6">
    <source>
        <dbReference type="ARBA" id="ARBA00023136"/>
    </source>
</evidence>
<evidence type="ECO:0000256" key="1">
    <source>
        <dbReference type="ARBA" id="ARBA00004651"/>
    </source>
</evidence>
<dbReference type="InterPro" id="IPR020846">
    <property type="entry name" value="MFS_dom"/>
</dbReference>
<dbReference type="EMBL" id="JASAOF010000041">
    <property type="protein sequence ID" value="MDI2032902.1"/>
    <property type="molecule type" value="Genomic_DNA"/>
</dbReference>
<dbReference type="InterPro" id="IPR036259">
    <property type="entry name" value="MFS_trans_sf"/>
</dbReference>
<feature type="transmembrane region" description="Helical" evidence="7">
    <location>
        <begin position="269"/>
        <end position="290"/>
    </location>
</feature>
<dbReference type="CDD" id="cd17369">
    <property type="entry name" value="MFS_ShiA_like"/>
    <property type="match status" value="1"/>
</dbReference>
<keyword evidence="3" id="KW-1003">Cell membrane</keyword>
<feature type="transmembrane region" description="Helical" evidence="7">
    <location>
        <begin position="139"/>
        <end position="162"/>
    </location>
</feature>
<evidence type="ECO:0000256" key="5">
    <source>
        <dbReference type="ARBA" id="ARBA00022989"/>
    </source>
</evidence>
<comment type="subcellular location">
    <subcellularLocation>
        <location evidence="1">Cell membrane</location>
        <topology evidence="1">Multi-pass membrane protein</topology>
    </subcellularLocation>
</comment>
<evidence type="ECO:0000313" key="9">
    <source>
        <dbReference type="EMBL" id="MDI2032902.1"/>
    </source>
</evidence>
<dbReference type="SUPFAM" id="SSF103473">
    <property type="entry name" value="MFS general substrate transporter"/>
    <property type="match status" value="1"/>
</dbReference>
<feature type="transmembrane region" description="Helical" evidence="7">
    <location>
        <begin position="98"/>
        <end position="127"/>
    </location>
</feature>
<evidence type="ECO:0000313" key="10">
    <source>
        <dbReference type="Proteomes" id="UP001237595"/>
    </source>
</evidence>
<keyword evidence="5 7" id="KW-1133">Transmembrane helix</keyword>
<feature type="transmembrane region" description="Helical" evidence="7">
    <location>
        <begin position="232"/>
        <end position="249"/>
    </location>
</feature>
<keyword evidence="4 7" id="KW-0812">Transmembrane</keyword>
<evidence type="ECO:0000259" key="8">
    <source>
        <dbReference type="PROSITE" id="PS50850"/>
    </source>
</evidence>
<accession>A0ABT6PYF4</accession>
<proteinExistence type="predicted"/>
<dbReference type="Pfam" id="PF00083">
    <property type="entry name" value="Sugar_tr"/>
    <property type="match status" value="1"/>
</dbReference>
<feature type="transmembrane region" description="Helical" evidence="7">
    <location>
        <begin position="323"/>
        <end position="352"/>
    </location>
</feature>